<evidence type="ECO:0000256" key="3">
    <source>
        <dbReference type="ARBA" id="ARBA00001923"/>
    </source>
</evidence>
<feature type="domain" description="Alpha-amylase C-terminal" evidence="20">
    <location>
        <begin position="922"/>
        <end position="991"/>
    </location>
</feature>
<evidence type="ECO:0000256" key="6">
    <source>
        <dbReference type="ARBA" id="ARBA00011245"/>
    </source>
</evidence>
<accession>A0A7R9PZY1</accession>
<comment type="similarity">
    <text evidence="4 18">Belongs to the glycosyl hydrolase 13 family.</text>
</comment>
<comment type="catalytic activity">
    <reaction evidence="1">
        <text>Endohydrolysis of (1-&gt;4)-alpha-D-glucosidic linkages in polysaccharides containing three or more (1-&gt;4)-alpha-linked D-glucose units.</text>
        <dbReference type="EC" id="3.2.1.1"/>
    </reaction>
</comment>
<dbReference type="SMART" id="SM00632">
    <property type="entry name" value="Aamy_C"/>
    <property type="match status" value="2"/>
</dbReference>
<sequence length="1494" mass="169862">VQLIESRGFKAETHLVTTGDGYILTIFRIVNPYNNKLDNKPVIIWHGLTYNSDSWLMSTPGQLNVNGLLVTRNLAFTLSACGHDVWLPNFRGTGYSTGHQLLDSVFNRTYWEYTFTELGLYDVRAVVEYVLRVTNKNSVGYIGHSLGSTAMFILLSLAPDFERYVRPFVALAPFAFMSHMTSTLRLIAPLEPMLRKYALPLGIPVPIAQFIGVCLCGNQYFQQLCADIFFYTTSGRDPSNLNITRIPIYISHNGATFSTWVYAHMAQLIQAGGFRLFDHGVAGNLQRYGQSRPPDYPLSSIRSTNIAIFYGNNDLIANITDVRTLISKLKVPLLDNYEVPYDRWSHDDFNLVTNVIHGSYIDLPVPESNQCWSLNTTKWEVEVCRRDAIFAWDVYLHIDPDDDTVKPYCCAHYEYFDCVKKVGRMQCKNQTETDEITKVADTNQDQMGEKWCQDKYSHGSWKCEMPVWGTVLCFAGFLLGMGLLAYVLFGVFKLQAICAAPALITGSPFSDPHFKDSRSVIVHLMEWTYDEISKECELFLGPYGYGGVQVSPVTEVAVLPRRPWWERYQPVTYEINGRSGDEKAFAAMVDTCNKVGVRIYVDVVLNHMTMAEQGVGTAGHTYNGNEFNYDGVPYTHLDFHQHPACPTPGDNLNIRDDKYDDPIEARNCQLGGLRDLDQSRDWVRQKQAQLLNKLTSLGVAGFRLDAAKEMWPCDLQNITTRLTALNAKYFPAGSRPFIYNEFISGVKVKATEYTPLGRVIEFKNYDNLARVFRKLDGKMLSFLRNYGAGPQGWDMLPSDDSLVFVDNHDVQRGHIGDITVTLTYFDARLLKMATAFMLAWPYAVPRIMSSYYWPRNVQKVDNQYKDLNDWMGPPHDSQDRIVGVQRMPDLSCDPKVWICEHRWRQIYNMVKFRNMAGFEPVSNWWENKYHSIAFSRGNKAFIALNNDDHPIDQQLNTGLPAGTYCDVISGNIVVGLVIAICAAPALITGSPFSDPHFKDNRSVIVHLMEWTYAEVAKECELFLGPYGFGGVQLSPVTEVAVLDRRPWWERYQPVTYEINGRSGDEKAFSDMVDRCNKVGVRIYVDVVLNHMTMAEEGKGTAGHTYNGKEFKYDGVPYSYLDFHQHPACPTPGDNLDIRNDKYDDPIEARNCQLGGLRDLDQGKEWVRQKQVDFLNKMIAHGVAGFRSDASKHQWPQDLQNITARLTNLNTKYFPSGARPMLYHEYISGEKIKATEYTPLGRVIEFKNYDNLARVFRKLGDKRLSYLRNYGAGPQGWGMLPSDDSLVMVDSHDLQRGHTGDITVTLTYFDARLLKMATAFMLAWPYSIPRVMSSYYWPRNVQKVSDQYKDLNDWMGPPHDAHDNIVAVDRKPDLSCDPKVWICEHRWRQIYNMVKFRNVAGFESVSNWWENKYNSIAFSRGNKAFIAINNDDHPIDQQLNTGLPAGTYCDVISGNIVGGKCEGKQVVVGTGGMAHIVVDNKWEDPMIAIHINAKL</sequence>
<evidence type="ECO:0000256" key="16">
    <source>
        <dbReference type="ARBA" id="ARBA00023277"/>
    </source>
</evidence>
<keyword evidence="8" id="KW-0479">Metal-binding</keyword>
<dbReference type="Pfam" id="PF04083">
    <property type="entry name" value="Abhydro_lipase"/>
    <property type="match status" value="1"/>
</dbReference>
<comment type="cofactor">
    <cofactor evidence="3">
        <name>chloride</name>
        <dbReference type="ChEBI" id="CHEBI:17996"/>
    </cofactor>
</comment>
<dbReference type="InterPro" id="IPR006048">
    <property type="entry name" value="A-amylase/branching_C"/>
</dbReference>
<dbReference type="Pfam" id="PF02806">
    <property type="entry name" value="Alpha-amylase_C"/>
    <property type="match status" value="2"/>
</dbReference>
<keyword evidence="19" id="KW-0472">Membrane</keyword>
<dbReference type="SUPFAM" id="SSF51445">
    <property type="entry name" value="(Trans)glycosidases"/>
    <property type="match status" value="2"/>
</dbReference>
<name>A0A7R9PZY1_9ACAR</name>
<keyword evidence="9" id="KW-0732">Signal</keyword>
<keyword evidence="16" id="KW-0119">Carbohydrate metabolism</keyword>
<comment type="similarity">
    <text evidence="5">Belongs to the AB hydrolase superfamily. Lipase family.</text>
</comment>
<dbReference type="Gene3D" id="3.20.20.80">
    <property type="entry name" value="Glycosidases"/>
    <property type="match status" value="2"/>
</dbReference>
<dbReference type="FunFam" id="3.40.50.1820:FF:000057">
    <property type="entry name" value="Lipase"/>
    <property type="match status" value="1"/>
</dbReference>
<evidence type="ECO:0000256" key="15">
    <source>
        <dbReference type="ARBA" id="ARBA00023214"/>
    </source>
</evidence>
<dbReference type="InterPro" id="IPR017853">
    <property type="entry name" value="GH"/>
</dbReference>
<feature type="domain" description="Glycosyl hydrolase family 13 catalytic" evidence="21">
    <location>
        <begin position="519"/>
        <end position="913"/>
    </location>
</feature>
<dbReference type="EC" id="3.2.1.1" evidence="7"/>
<dbReference type="Gene3D" id="2.60.40.1180">
    <property type="entry name" value="Golgi alpha-mannosidase II"/>
    <property type="match status" value="2"/>
</dbReference>
<keyword evidence="15" id="KW-0868">Chloride</keyword>
<evidence type="ECO:0000256" key="12">
    <source>
        <dbReference type="ARBA" id="ARBA00022963"/>
    </source>
</evidence>
<evidence type="ECO:0000256" key="5">
    <source>
        <dbReference type="ARBA" id="ARBA00010701"/>
    </source>
</evidence>
<dbReference type="Pfam" id="PF00128">
    <property type="entry name" value="Alpha-amylase"/>
    <property type="match status" value="2"/>
</dbReference>
<comment type="cofactor">
    <cofactor evidence="2">
        <name>Ca(2+)</name>
        <dbReference type="ChEBI" id="CHEBI:29108"/>
    </cofactor>
</comment>
<dbReference type="EMBL" id="CAJPIZ010004405">
    <property type="protein sequence ID" value="CAG2107507.1"/>
    <property type="molecule type" value="Genomic_DNA"/>
</dbReference>
<dbReference type="InterPro" id="IPR006693">
    <property type="entry name" value="AB_hydrolase_lipase"/>
</dbReference>
<dbReference type="PRINTS" id="PR00110">
    <property type="entry name" value="ALPHAAMYLASE"/>
</dbReference>
<feature type="non-terminal residue" evidence="22">
    <location>
        <position position="1"/>
    </location>
</feature>
<dbReference type="CDD" id="cd11317">
    <property type="entry name" value="AmyAc_bac_euk_AmyA"/>
    <property type="match status" value="2"/>
</dbReference>
<dbReference type="GO" id="GO:0016042">
    <property type="term" value="P:lipid catabolic process"/>
    <property type="evidence" value="ECO:0007669"/>
    <property type="project" value="UniProtKB-KW"/>
</dbReference>
<feature type="domain" description="Glycosyl hydrolase family 13 catalytic" evidence="21">
    <location>
        <begin position="1002"/>
        <end position="1396"/>
    </location>
</feature>
<gene>
    <name evidence="22" type="ORF">OSB1V03_LOCUS7507</name>
</gene>
<dbReference type="GO" id="GO:0005975">
    <property type="term" value="P:carbohydrate metabolic process"/>
    <property type="evidence" value="ECO:0007669"/>
    <property type="project" value="InterPro"/>
</dbReference>
<evidence type="ECO:0000256" key="2">
    <source>
        <dbReference type="ARBA" id="ARBA00001913"/>
    </source>
</evidence>
<dbReference type="GO" id="GO:0046872">
    <property type="term" value="F:metal ion binding"/>
    <property type="evidence" value="ECO:0007669"/>
    <property type="project" value="UniProtKB-KW"/>
</dbReference>
<keyword evidence="13" id="KW-0443">Lipid metabolism</keyword>
<dbReference type="Proteomes" id="UP000759131">
    <property type="component" value="Unassembled WGS sequence"/>
</dbReference>
<dbReference type="Gene3D" id="3.40.50.1820">
    <property type="entry name" value="alpha/beta hydrolase"/>
    <property type="match status" value="1"/>
</dbReference>
<dbReference type="InterPro" id="IPR029058">
    <property type="entry name" value="AB_hydrolase_fold"/>
</dbReference>
<feature type="transmembrane region" description="Helical" evidence="19">
    <location>
        <begin position="467"/>
        <end position="489"/>
    </location>
</feature>
<proteinExistence type="inferred from homology"/>
<dbReference type="PANTHER" id="PTHR43447">
    <property type="entry name" value="ALPHA-AMYLASE"/>
    <property type="match status" value="1"/>
</dbReference>
<keyword evidence="17" id="KW-0326">Glycosidase</keyword>
<comment type="subunit">
    <text evidence="6">Monomer.</text>
</comment>
<dbReference type="GO" id="GO:0004556">
    <property type="term" value="F:alpha-amylase activity"/>
    <property type="evidence" value="ECO:0007669"/>
    <property type="project" value="UniProtKB-EC"/>
</dbReference>
<evidence type="ECO:0000256" key="14">
    <source>
        <dbReference type="ARBA" id="ARBA00023180"/>
    </source>
</evidence>
<protein>
    <recommendedName>
        <fullName evidence="7">alpha-amylase</fullName>
        <ecNumber evidence="7">3.2.1.1</ecNumber>
    </recommendedName>
</protein>
<evidence type="ECO:0000259" key="21">
    <source>
        <dbReference type="SMART" id="SM00642"/>
    </source>
</evidence>
<evidence type="ECO:0000256" key="10">
    <source>
        <dbReference type="ARBA" id="ARBA00022801"/>
    </source>
</evidence>
<dbReference type="EMBL" id="OC858980">
    <property type="protein sequence ID" value="CAD7627077.1"/>
    <property type="molecule type" value="Genomic_DNA"/>
</dbReference>
<reference evidence="22" key="1">
    <citation type="submission" date="2020-11" db="EMBL/GenBank/DDBJ databases">
        <authorList>
            <person name="Tran Van P."/>
        </authorList>
    </citation>
    <scope>NUCLEOTIDE SEQUENCE</scope>
</reference>
<dbReference type="InterPro" id="IPR031319">
    <property type="entry name" value="A-amylase_C"/>
</dbReference>
<keyword evidence="11" id="KW-0106">Calcium</keyword>
<dbReference type="SMART" id="SM00642">
    <property type="entry name" value="Aamy"/>
    <property type="match status" value="2"/>
</dbReference>
<evidence type="ECO:0000259" key="20">
    <source>
        <dbReference type="SMART" id="SM00632"/>
    </source>
</evidence>
<keyword evidence="10" id="KW-0378">Hydrolase</keyword>
<keyword evidence="23" id="KW-1185">Reference proteome</keyword>
<keyword evidence="19" id="KW-1133">Transmembrane helix</keyword>
<evidence type="ECO:0000256" key="8">
    <source>
        <dbReference type="ARBA" id="ARBA00022723"/>
    </source>
</evidence>
<dbReference type="SUPFAM" id="SSF51011">
    <property type="entry name" value="Glycosyl hydrolase domain"/>
    <property type="match status" value="2"/>
</dbReference>
<dbReference type="OrthoDB" id="550577at2759"/>
<dbReference type="SUPFAM" id="SSF53474">
    <property type="entry name" value="alpha/beta-Hydrolases"/>
    <property type="match status" value="1"/>
</dbReference>
<evidence type="ECO:0000256" key="11">
    <source>
        <dbReference type="ARBA" id="ARBA00022837"/>
    </source>
</evidence>
<keyword evidence="19" id="KW-0812">Transmembrane</keyword>
<evidence type="ECO:0000256" key="18">
    <source>
        <dbReference type="RuleBase" id="RU003615"/>
    </source>
</evidence>
<evidence type="ECO:0000313" key="22">
    <source>
        <dbReference type="EMBL" id="CAD7627077.1"/>
    </source>
</evidence>
<evidence type="ECO:0000256" key="9">
    <source>
        <dbReference type="ARBA" id="ARBA00022729"/>
    </source>
</evidence>
<evidence type="ECO:0000256" key="13">
    <source>
        <dbReference type="ARBA" id="ARBA00023098"/>
    </source>
</evidence>
<evidence type="ECO:0000256" key="19">
    <source>
        <dbReference type="SAM" id="Phobius"/>
    </source>
</evidence>
<evidence type="ECO:0000256" key="7">
    <source>
        <dbReference type="ARBA" id="ARBA00012595"/>
    </source>
</evidence>
<evidence type="ECO:0000313" key="23">
    <source>
        <dbReference type="Proteomes" id="UP000759131"/>
    </source>
</evidence>
<keyword evidence="12" id="KW-0442">Lipid degradation</keyword>
<organism evidence="22">
    <name type="scientific">Medioppia subpectinata</name>
    <dbReference type="NCBI Taxonomy" id="1979941"/>
    <lineage>
        <taxon>Eukaryota</taxon>
        <taxon>Metazoa</taxon>
        <taxon>Ecdysozoa</taxon>
        <taxon>Arthropoda</taxon>
        <taxon>Chelicerata</taxon>
        <taxon>Arachnida</taxon>
        <taxon>Acari</taxon>
        <taxon>Acariformes</taxon>
        <taxon>Sarcoptiformes</taxon>
        <taxon>Oribatida</taxon>
        <taxon>Brachypylina</taxon>
        <taxon>Oppioidea</taxon>
        <taxon>Oppiidae</taxon>
        <taxon>Medioppia</taxon>
    </lineage>
</organism>
<dbReference type="InterPro" id="IPR006047">
    <property type="entry name" value="GH13_cat_dom"/>
</dbReference>
<feature type="domain" description="Alpha-amylase C-terminal" evidence="20">
    <location>
        <begin position="1405"/>
        <end position="1493"/>
    </location>
</feature>
<dbReference type="InterPro" id="IPR006046">
    <property type="entry name" value="Alpha_amylase"/>
</dbReference>
<evidence type="ECO:0000256" key="17">
    <source>
        <dbReference type="ARBA" id="ARBA00023295"/>
    </source>
</evidence>
<evidence type="ECO:0000256" key="4">
    <source>
        <dbReference type="ARBA" id="ARBA00008061"/>
    </source>
</evidence>
<keyword evidence="14" id="KW-0325">Glycoprotein</keyword>
<evidence type="ECO:0000256" key="1">
    <source>
        <dbReference type="ARBA" id="ARBA00000548"/>
    </source>
</evidence>
<dbReference type="InterPro" id="IPR013780">
    <property type="entry name" value="Glyco_hydro_b"/>
</dbReference>